<keyword evidence="4 5" id="KW-0472">Membrane</keyword>
<keyword evidence="7" id="KW-1185">Reference proteome</keyword>
<dbReference type="RefSeq" id="WP_377356613.1">
    <property type="nucleotide sequence ID" value="NZ_JBHTCM010000004.1"/>
</dbReference>
<reference evidence="7" key="1">
    <citation type="journal article" date="2019" name="Int. J. Syst. Evol. Microbiol.">
        <title>The Global Catalogue of Microorganisms (GCM) 10K type strain sequencing project: providing services to taxonomists for standard genome sequencing and annotation.</title>
        <authorList>
            <consortium name="The Broad Institute Genomics Platform"/>
            <consortium name="The Broad Institute Genome Sequencing Center for Infectious Disease"/>
            <person name="Wu L."/>
            <person name="Ma J."/>
        </authorList>
    </citation>
    <scope>NUCLEOTIDE SEQUENCE [LARGE SCALE GENOMIC DNA]</scope>
    <source>
        <strain evidence="7">CGMCC 1.16275</strain>
    </source>
</reference>
<evidence type="ECO:0000256" key="5">
    <source>
        <dbReference type="SAM" id="Phobius"/>
    </source>
</evidence>
<sequence length="71" mass="7643">MIVDLNIAGVFIPGLVVLGFIALITTLATMRFCTTTGLSRLFAHRTVVEIATFLLLYGLLVQSLPLIGLLP</sequence>
<dbReference type="Pfam" id="PF07869">
    <property type="entry name" value="DUF1656"/>
    <property type="match status" value="1"/>
</dbReference>
<proteinExistence type="predicted"/>
<keyword evidence="2 5" id="KW-0812">Transmembrane</keyword>
<evidence type="ECO:0000256" key="2">
    <source>
        <dbReference type="ARBA" id="ARBA00022692"/>
    </source>
</evidence>
<accession>A0ABW2KTF8</accession>
<dbReference type="Proteomes" id="UP001596456">
    <property type="component" value="Unassembled WGS sequence"/>
</dbReference>
<evidence type="ECO:0000256" key="3">
    <source>
        <dbReference type="ARBA" id="ARBA00022989"/>
    </source>
</evidence>
<organism evidence="6 7">
    <name type="scientific">Rhodocista pekingensis</name>
    <dbReference type="NCBI Taxonomy" id="201185"/>
    <lineage>
        <taxon>Bacteria</taxon>
        <taxon>Pseudomonadati</taxon>
        <taxon>Pseudomonadota</taxon>
        <taxon>Alphaproteobacteria</taxon>
        <taxon>Rhodospirillales</taxon>
        <taxon>Azospirillaceae</taxon>
        <taxon>Rhodocista</taxon>
    </lineage>
</organism>
<keyword evidence="1" id="KW-1003">Cell membrane</keyword>
<comment type="caution">
    <text evidence="6">The sequence shown here is derived from an EMBL/GenBank/DDBJ whole genome shotgun (WGS) entry which is preliminary data.</text>
</comment>
<evidence type="ECO:0000256" key="4">
    <source>
        <dbReference type="ARBA" id="ARBA00023136"/>
    </source>
</evidence>
<name>A0ABW2KTF8_9PROT</name>
<dbReference type="InterPro" id="IPR012451">
    <property type="entry name" value="DUF1656"/>
</dbReference>
<protein>
    <submittedName>
        <fullName evidence="6">DUF1656 domain-containing protein</fullName>
    </submittedName>
</protein>
<dbReference type="EMBL" id="JBHTCM010000004">
    <property type="protein sequence ID" value="MFC7332310.1"/>
    <property type="molecule type" value="Genomic_DNA"/>
</dbReference>
<evidence type="ECO:0000256" key="1">
    <source>
        <dbReference type="ARBA" id="ARBA00022475"/>
    </source>
</evidence>
<gene>
    <name evidence="6" type="ORF">ACFQPS_03985</name>
</gene>
<feature type="transmembrane region" description="Helical" evidence="5">
    <location>
        <begin position="6"/>
        <end position="29"/>
    </location>
</feature>
<keyword evidence="3 5" id="KW-1133">Transmembrane helix</keyword>
<evidence type="ECO:0000313" key="6">
    <source>
        <dbReference type="EMBL" id="MFC7332310.1"/>
    </source>
</evidence>
<feature type="transmembrane region" description="Helical" evidence="5">
    <location>
        <begin position="50"/>
        <end position="70"/>
    </location>
</feature>
<evidence type="ECO:0000313" key="7">
    <source>
        <dbReference type="Proteomes" id="UP001596456"/>
    </source>
</evidence>